<keyword evidence="1" id="KW-0175">Coiled coil</keyword>
<dbReference type="KEGG" id="bgp:BGL_2c10850"/>
<dbReference type="HOGENOM" id="CLU_2010957_0_0_4"/>
<dbReference type="OrthoDB" id="9910852at2"/>
<dbReference type="EMBL" id="CP002581">
    <property type="protein sequence ID" value="AJK49163.1"/>
    <property type="molecule type" value="Genomic_DNA"/>
</dbReference>
<reference evidence="3" key="1">
    <citation type="submission" date="2011-03" db="EMBL/GenBank/DDBJ databases">
        <authorList>
            <person name="Voget S."/>
            <person name="Streit W.R."/>
            <person name="Jaeger K.E."/>
            <person name="Daniel R."/>
        </authorList>
    </citation>
    <scope>NUCLEOTIDE SEQUENCE [LARGE SCALE GENOMIC DNA]</scope>
    <source>
        <strain evidence="3">PG1</strain>
    </source>
</reference>
<evidence type="ECO:0000313" key="3">
    <source>
        <dbReference type="Proteomes" id="UP000031838"/>
    </source>
</evidence>
<gene>
    <name evidence="2" type="ORF">BGL_2c10850</name>
</gene>
<protein>
    <submittedName>
        <fullName evidence="2">Uncharacterized protein</fullName>
    </submittedName>
</protein>
<dbReference type="RefSeq" id="WP_123863733.1">
    <property type="nucleotide sequence ID" value="NZ_BSTO01000001.1"/>
</dbReference>
<dbReference type="AlphaFoldDB" id="A0A0B6S0I3"/>
<name>A0A0B6S0I3_BURPL</name>
<organism evidence="2 3">
    <name type="scientific">Burkholderia plantarii</name>
    <dbReference type="NCBI Taxonomy" id="41899"/>
    <lineage>
        <taxon>Bacteria</taxon>
        <taxon>Pseudomonadati</taxon>
        <taxon>Pseudomonadota</taxon>
        <taxon>Betaproteobacteria</taxon>
        <taxon>Burkholderiales</taxon>
        <taxon>Burkholderiaceae</taxon>
        <taxon>Burkholderia</taxon>
    </lineage>
</organism>
<feature type="coiled-coil region" evidence="1">
    <location>
        <begin position="68"/>
        <end position="130"/>
    </location>
</feature>
<keyword evidence="3" id="KW-1185">Reference proteome</keyword>
<dbReference type="Proteomes" id="UP000031838">
    <property type="component" value="Chromosome 2"/>
</dbReference>
<evidence type="ECO:0000256" key="1">
    <source>
        <dbReference type="SAM" id="Coils"/>
    </source>
</evidence>
<proteinExistence type="predicted"/>
<sequence>MPARHPDLPPPLAIRIDMNEDMILERLRQFEENLSQGDRALHENQRKQDELKRTLLRIQGAIEVLKGIREGEADMAAVAERIRTFEEELPRGEEQLRKLEKSRQEIANTMTRIEGAVAVLKEMLEEHRQQAAPGPQDGPA</sequence>
<reference evidence="2 3" key="2">
    <citation type="journal article" date="2016" name="Appl. Microbiol. Biotechnol.">
        <title>Mutations improving production and secretion of extracellular lipase by Burkholderia glumae PG1.</title>
        <authorList>
            <person name="Knapp A."/>
            <person name="Voget S."/>
            <person name="Gao R."/>
            <person name="Zaburannyi N."/>
            <person name="Krysciak D."/>
            <person name="Breuer M."/>
            <person name="Hauer B."/>
            <person name="Streit W.R."/>
            <person name="Muller R."/>
            <person name="Daniel R."/>
            <person name="Jaeger K.E."/>
        </authorList>
    </citation>
    <scope>NUCLEOTIDE SEQUENCE [LARGE SCALE GENOMIC DNA]</scope>
    <source>
        <strain evidence="2 3">PG1</strain>
    </source>
</reference>
<accession>A0A0B6S0I3</accession>
<evidence type="ECO:0000313" key="2">
    <source>
        <dbReference type="EMBL" id="AJK49163.1"/>
    </source>
</evidence>